<feature type="domain" description="dATP/dGTP diphosphohydrolase N-terminal" evidence="1">
    <location>
        <begin position="101"/>
        <end position="199"/>
    </location>
</feature>
<reference evidence="2 3" key="1">
    <citation type="submission" date="2019-02" db="EMBL/GenBank/DDBJ databases">
        <title>Draft Genome Sequences of Six Type Strains of the Genus Massilia.</title>
        <authorList>
            <person name="Miess H."/>
            <person name="Frediansyhah A."/>
            <person name="Gross H."/>
        </authorList>
    </citation>
    <scope>NUCLEOTIDE SEQUENCE [LARGE SCALE GENOMIC DNA]</scope>
    <source>
        <strain evidence="2 3">DSM 17473</strain>
    </source>
</reference>
<dbReference type="KEGG" id="plue:EWM63_30960"/>
<evidence type="ECO:0000259" key="1">
    <source>
        <dbReference type="Pfam" id="PF18909"/>
    </source>
</evidence>
<protein>
    <recommendedName>
        <fullName evidence="1">dATP/dGTP diphosphohydrolase N-terminal domain-containing protein</fullName>
    </recommendedName>
</protein>
<sequence length="243" mass="26226">MEPKFKVGGRVKYIGTLLSVPKGASGTVLRHSNEDDVRVVFDGISSSRTDNSYGVLPENLEQVECNGCDPAEGFCRYCREVASKAVSAGSTPTDSATKPTNPKDAIGSTKLGLDVVPDTLKVYAALAFTEGALKYGSMNWRVAGVRASIYKAALERHLMKYWNGEWADPITGVPHLASVIACAGIILDANAAGMLTDDRPPSIPLARIVDNLEAEVKHLHELFKDKHPHHHIEADKLGPIIPK</sequence>
<keyword evidence="3" id="KW-1185">Reference proteome</keyword>
<dbReference type="OrthoDB" id="4569478at2"/>
<dbReference type="AlphaFoldDB" id="A0A4P6L591"/>
<gene>
    <name evidence="2" type="ORF">EWM63_30960</name>
</gene>
<dbReference type="Pfam" id="PF18909">
    <property type="entry name" value="dGTP_diPhyd_N"/>
    <property type="match status" value="1"/>
</dbReference>
<dbReference type="Proteomes" id="UP000290637">
    <property type="component" value="Chromosome"/>
</dbReference>
<accession>A0A4P6L591</accession>
<dbReference type="InterPro" id="IPR044038">
    <property type="entry name" value="dATP/dGTP_diPOhydrolase_N"/>
</dbReference>
<dbReference type="RefSeq" id="WP_130189953.1">
    <property type="nucleotide sequence ID" value="NZ_CP035913.1"/>
</dbReference>
<organism evidence="2 3">
    <name type="scientific">Pseudoduganella lutea</name>
    <dbReference type="NCBI Taxonomy" id="321985"/>
    <lineage>
        <taxon>Bacteria</taxon>
        <taxon>Pseudomonadati</taxon>
        <taxon>Pseudomonadota</taxon>
        <taxon>Betaproteobacteria</taxon>
        <taxon>Burkholderiales</taxon>
        <taxon>Oxalobacteraceae</taxon>
        <taxon>Telluria group</taxon>
        <taxon>Pseudoduganella</taxon>
    </lineage>
</organism>
<proteinExistence type="predicted"/>
<evidence type="ECO:0000313" key="2">
    <source>
        <dbReference type="EMBL" id="QBE66846.1"/>
    </source>
</evidence>
<dbReference type="EMBL" id="CP035913">
    <property type="protein sequence ID" value="QBE66846.1"/>
    <property type="molecule type" value="Genomic_DNA"/>
</dbReference>
<evidence type="ECO:0000313" key="3">
    <source>
        <dbReference type="Proteomes" id="UP000290637"/>
    </source>
</evidence>
<name>A0A4P6L591_9BURK</name>